<dbReference type="Proteomes" id="UP000007110">
    <property type="component" value="Unassembled WGS sequence"/>
</dbReference>
<dbReference type="Gene3D" id="2.60.40.10">
    <property type="entry name" value="Immunoglobulins"/>
    <property type="match status" value="3"/>
</dbReference>
<organism evidence="2 3">
    <name type="scientific">Strongylocentrotus purpuratus</name>
    <name type="common">Purple sea urchin</name>
    <dbReference type="NCBI Taxonomy" id="7668"/>
    <lineage>
        <taxon>Eukaryota</taxon>
        <taxon>Metazoa</taxon>
        <taxon>Echinodermata</taxon>
        <taxon>Eleutherozoa</taxon>
        <taxon>Echinozoa</taxon>
        <taxon>Echinoidea</taxon>
        <taxon>Euechinoidea</taxon>
        <taxon>Echinacea</taxon>
        <taxon>Camarodonta</taxon>
        <taxon>Echinidea</taxon>
        <taxon>Strongylocentrotidae</taxon>
        <taxon>Strongylocentrotus</taxon>
    </lineage>
</organism>
<evidence type="ECO:0000313" key="3">
    <source>
        <dbReference type="Proteomes" id="UP000007110"/>
    </source>
</evidence>
<dbReference type="InterPro" id="IPR050991">
    <property type="entry name" value="ECM_Regulatory_Proteins"/>
</dbReference>
<proteinExistence type="predicted"/>
<dbReference type="PANTHER" id="PTHR46708:SF2">
    <property type="entry name" value="FIBRONECTIN TYPE-III DOMAIN-CONTAINING PROTEIN"/>
    <property type="match status" value="1"/>
</dbReference>
<reference evidence="2" key="2">
    <citation type="submission" date="2021-01" db="UniProtKB">
        <authorList>
            <consortium name="EnsemblMetazoa"/>
        </authorList>
    </citation>
    <scope>IDENTIFICATION</scope>
</reference>
<dbReference type="InterPro" id="IPR036116">
    <property type="entry name" value="FN3_sf"/>
</dbReference>
<name>A0A7M7P1J9_STRPU</name>
<dbReference type="AlphaFoldDB" id="A0A7M7P1J9"/>
<dbReference type="PANTHER" id="PTHR46708">
    <property type="entry name" value="TENASCIN"/>
    <property type="match status" value="1"/>
</dbReference>
<dbReference type="InParanoid" id="A0A7M7P1J9"/>
<evidence type="ECO:0000256" key="1">
    <source>
        <dbReference type="ARBA" id="ARBA00022737"/>
    </source>
</evidence>
<dbReference type="RefSeq" id="XP_030844135.1">
    <property type="nucleotide sequence ID" value="XM_030988275.1"/>
</dbReference>
<keyword evidence="1" id="KW-0677">Repeat</keyword>
<dbReference type="InterPro" id="IPR013783">
    <property type="entry name" value="Ig-like_fold"/>
</dbReference>
<keyword evidence="3" id="KW-1185">Reference proteome</keyword>
<dbReference type="EnsemblMetazoa" id="XM_030988275">
    <property type="protein sequence ID" value="XP_030844135"/>
    <property type="gene ID" value="LOC105441200"/>
</dbReference>
<sequence>MWYNWPAGVVNLTEGCASTTSVSANWTIPKRAVDRFSISCSDGDASPATIEDTSQSSYVASCVNLTVPGDTYNMTVYSIVDSCATSTSSSIDLVAWPAGVVNLTEGCASTTSVSANWTIPKRAVDRFSISCSDGDASPATIEDTSQSSYVASCVNLTVPGDTYNMTVYSIVDSCATSTSSSIDLVAWPAGVVNLTEGCASTTSVSANWTIPKRAVDRFSISCSDGDASPATIEDTSQSSYVASCVNLTVPGDTYNMTVYSIVDSCATSTSSSIDLVAC</sequence>
<protein>
    <submittedName>
        <fullName evidence="2">Uncharacterized protein</fullName>
    </submittedName>
</protein>
<reference evidence="3" key="1">
    <citation type="submission" date="2015-02" db="EMBL/GenBank/DDBJ databases">
        <title>Genome sequencing for Strongylocentrotus purpuratus.</title>
        <authorList>
            <person name="Murali S."/>
            <person name="Liu Y."/>
            <person name="Vee V."/>
            <person name="English A."/>
            <person name="Wang M."/>
            <person name="Skinner E."/>
            <person name="Han Y."/>
            <person name="Muzny D.M."/>
            <person name="Worley K.C."/>
            <person name="Gibbs R.A."/>
        </authorList>
    </citation>
    <scope>NUCLEOTIDE SEQUENCE</scope>
</reference>
<accession>A0A7M7P1J9</accession>
<dbReference type="SUPFAM" id="SSF49265">
    <property type="entry name" value="Fibronectin type III"/>
    <property type="match status" value="3"/>
</dbReference>
<dbReference type="OMA" id="ANWTIPK"/>
<evidence type="ECO:0000313" key="2">
    <source>
        <dbReference type="EnsemblMetazoa" id="XP_030844135"/>
    </source>
</evidence>
<dbReference type="KEGG" id="spu:105441200"/>
<dbReference type="GeneID" id="105441200"/>